<feature type="signal peptide" evidence="1">
    <location>
        <begin position="1"/>
        <end position="20"/>
    </location>
</feature>
<evidence type="ECO:0008006" key="4">
    <source>
        <dbReference type="Google" id="ProtNLM"/>
    </source>
</evidence>
<dbReference type="Proteomes" id="UP000006882">
    <property type="component" value="Chromosome G4"/>
</dbReference>
<organism evidence="2 3">
    <name type="scientific">Prunus persica</name>
    <name type="common">Peach</name>
    <name type="synonym">Amygdalus persica</name>
    <dbReference type="NCBI Taxonomy" id="3760"/>
    <lineage>
        <taxon>Eukaryota</taxon>
        <taxon>Viridiplantae</taxon>
        <taxon>Streptophyta</taxon>
        <taxon>Embryophyta</taxon>
        <taxon>Tracheophyta</taxon>
        <taxon>Spermatophyta</taxon>
        <taxon>Magnoliopsida</taxon>
        <taxon>eudicotyledons</taxon>
        <taxon>Gunneridae</taxon>
        <taxon>Pentapetalae</taxon>
        <taxon>rosids</taxon>
        <taxon>fabids</taxon>
        <taxon>Rosales</taxon>
        <taxon>Rosaceae</taxon>
        <taxon>Amygdaloideae</taxon>
        <taxon>Amygdaleae</taxon>
        <taxon>Prunus</taxon>
    </lineage>
</organism>
<dbReference type="EMBL" id="CM007654">
    <property type="protein sequence ID" value="ONI12063.1"/>
    <property type="molecule type" value="Genomic_DNA"/>
</dbReference>
<name>A0A251PKH3_PRUPE</name>
<feature type="chain" id="PRO_5012287125" description="Secreted protein" evidence="1">
    <location>
        <begin position="21"/>
        <end position="67"/>
    </location>
</feature>
<accession>A0A251PKH3</accession>
<evidence type="ECO:0000313" key="3">
    <source>
        <dbReference type="Proteomes" id="UP000006882"/>
    </source>
</evidence>
<dbReference type="Gramene" id="ONI12063">
    <property type="protein sequence ID" value="ONI12063"/>
    <property type="gene ID" value="PRUPE_4G141900"/>
</dbReference>
<protein>
    <recommendedName>
        <fullName evidence="4">Secreted protein</fullName>
    </recommendedName>
</protein>
<keyword evidence="1" id="KW-0732">Signal</keyword>
<keyword evidence="3" id="KW-1185">Reference proteome</keyword>
<dbReference type="AlphaFoldDB" id="A0A251PKH3"/>
<gene>
    <name evidence="2" type="ORF">PRUPE_4G141900</name>
</gene>
<sequence length="67" mass="8145">MRSYALFFLLFFSFFEKTHFHYSFGIKPFSFLFFSERNLLIKQLKGCKSVKKQLKLQNNTHKEKSKN</sequence>
<reference evidence="2 3" key="1">
    <citation type="journal article" date="2013" name="Nat. Genet.">
        <title>The high-quality draft genome of peach (Prunus persica) identifies unique patterns of genetic diversity, domestication and genome evolution.</title>
        <authorList>
            <consortium name="International Peach Genome Initiative"/>
            <person name="Verde I."/>
            <person name="Abbott A.G."/>
            <person name="Scalabrin S."/>
            <person name="Jung S."/>
            <person name="Shu S."/>
            <person name="Marroni F."/>
            <person name="Zhebentyayeva T."/>
            <person name="Dettori M.T."/>
            <person name="Grimwood J."/>
            <person name="Cattonaro F."/>
            <person name="Zuccolo A."/>
            <person name="Rossini L."/>
            <person name="Jenkins J."/>
            <person name="Vendramin E."/>
            <person name="Meisel L.A."/>
            <person name="Decroocq V."/>
            <person name="Sosinski B."/>
            <person name="Prochnik S."/>
            <person name="Mitros T."/>
            <person name="Policriti A."/>
            <person name="Cipriani G."/>
            <person name="Dondini L."/>
            <person name="Ficklin S."/>
            <person name="Goodstein D.M."/>
            <person name="Xuan P."/>
            <person name="Del Fabbro C."/>
            <person name="Aramini V."/>
            <person name="Copetti D."/>
            <person name="Gonzalez S."/>
            <person name="Horner D.S."/>
            <person name="Falchi R."/>
            <person name="Lucas S."/>
            <person name="Mica E."/>
            <person name="Maldonado J."/>
            <person name="Lazzari B."/>
            <person name="Bielenberg D."/>
            <person name="Pirona R."/>
            <person name="Miculan M."/>
            <person name="Barakat A."/>
            <person name="Testolin R."/>
            <person name="Stella A."/>
            <person name="Tartarini S."/>
            <person name="Tonutti P."/>
            <person name="Arus P."/>
            <person name="Orellana A."/>
            <person name="Wells C."/>
            <person name="Main D."/>
            <person name="Vizzotto G."/>
            <person name="Silva H."/>
            <person name="Salamini F."/>
            <person name="Schmutz J."/>
            <person name="Morgante M."/>
            <person name="Rokhsar D.S."/>
        </authorList>
    </citation>
    <scope>NUCLEOTIDE SEQUENCE [LARGE SCALE GENOMIC DNA]</scope>
    <source>
        <strain evidence="3">cv. Nemared</strain>
    </source>
</reference>
<proteinExistence type="predicted"/>
<evidence type="ECO:0000256" key="1">
    <source>
        <dbReference type="SAM" id="SignalP"/>
    </source>
</evidence>
<evidence type="ECO:0000313" key="2">
    <source>
        <dbReference type="EMBL" id="ONI12063.1"/>
    </source>
</evidence>